<reference evidence="2" key="1">
    <citation type="submission" date="2024-04" db="EMBL/GenBank/DDBJ databases">
        <title>Salinicola lusitanus LLJ914,a marine bacterium isolated from the Okinawa Trough.</title>
        <authorList>
            <person name="Li J."/>
        </authorList>
    </citation>
    <scope>NUCLEOTIDE SEQUENCE [LARGE SCALE GENOMIC DNA]</scope>
</reference>
<name>A0AAW0MV53_9GOBI</name>
<dbReference type="Proteomes" id="UP001460270">
    <property type="component" value="Unassembled WGS sequence"/>
</dbReference>
<organism evidence="1 2">
    <name type="scientific">Mugilogobius chulae</name>
    <name type="common">yellowstripe goby</name>
    <dbReference type="NCBI Taxonomy" id="88201"/>
    <lineage>
        <taxon>Eukaryota</taxon>
        <taxon>Metazoa</taxon>
        <taxon>Chordata</taxon>
        <taxon>Craniata</taxon>
        <taxon>Vertebrata</taxon>
        <taxon>Euteleostomi</taxon>
        <taxon>Actinopterygii</taxon>
        <taxon>Neopterygii</taxon>
        <taxon>Teleostei</taxon>
        <taxon>Neoteleostei</taxon>
        <taxon>Acanthomorphata</taxon>
        <taxon>Gobiaria</taxon>
        <taxon>Gobiiformes</taxon>
        <taxon>Gobioidei</taxon>
        <taxon>Gobiidae</taxon>
        <taxon>Gobionellinae</taxon>
        <taxon>Mugilogobius</taxon>
    </lineage>
</organism>
<evidence type="ECO:0000313" key="1">
    <source>
        <dbReference type="EMBL" id="KAK7881729.1"/>
    </source>
</evidence>
<evidence type="ECO:0000313" key="2">
    <source>
        <dbReference type="Proteomes" id="UP001460270"/>
    </source>
</evidence>
<dbReference type="EMBL" id="JBBPFD010000022">
    <property type="protein sequence ID" value="KAK7881729.1"/>
    <property type="molecule type" value="Genomic_DNA"/>
</dbReference>
<keyword evidence="2" id="KW-1185">Reference proteome</keyword>
<gene>
    <name evidence="1" type="ORF">WMY93_030138</name>
</gene>
<comment type="caution">
    <text evidence="1">The sequence shown here is derived from an EMBL/GenBank/DDBJ whole genome shotgun (WGS) entry which is preliminary data.</text>
</comment>
<proteinExistence type="predicted"/>
<sequence length="181" mass="20886">MTLKLLQRLPRQLGQIVIHRYAFTCPNSRLLVRRQPKQHLCAASLCTACTSYIQLCKSRKLQMDETRRGLTTTIIREPSFMGSSSVGLHKDSFPRFCLTQMHQPTQTEQQSFYMRLNKCTSSRQVFRLLHSVEVMTDSMAAASLHRVADLEQGVNCLNDPLVWRTIPSERYANSWRKNLVV</sequence>
<dbReference type="AlphaFoldDB" id="A0AAW0MV53"/>
<protein>
    <submittedName>
        <fullName evidence="1">Uncharacterized protein</fullName>
    </submittedName>
</protein>
<accession>A0AAW0MV53</accession>